<dbReference type="Gene3D" id="1.20.1230.10">
    <property type="entry name" value="Phospholipase C beta, distal C-terminal domain"/>
    <property type="match status" value="1"/>
</dbReference>
<proteinExistence type="predicted"/>
<dbReference type="GO" id="GO:0051209">
    <property type="term" value="P:release of sequestered calcium ion into cytosol"/>
    <property type="evidence" value="ECO:0007669"/>
    <property type="project" value="TreeGrafter"/>
</dbReference>
<dbReference type="SUPFAM" id="SSF69989">
    <property type="entry name" value="C-terminal domain of PLC-beta"/>
    <property type="match status" value="1"/>
</dbReference>
<feature type="active site" evidence="10">
    <location>
        <position position="330"/>
    </location>
</feature>
<dbReference type="Pfam" id="PF08703">
    <property type="entry name" value="PLC-beta_C"/>
    <property type="match status" value="1"/>
</dbReference>
<keyword evidence="2 9" id="KW-0378">Hydrolase</keyword>
<dbReference type="AlphaFoldDB" id="A0AAJ7T6A7"/>
<feature type="binding site" evidence="11">
    <location>
        <position position="411"/>
    </location>
    <ligand>
        <name>Ca(2+)</name>
        <dbReference type="ChEBI" id="CHEBI:29108"/>
    </ligand>
</feature>
<dbReference type="PIRSF" id="PIRSF000956">
    <property type="entry name" value="PLC-beta"/>
    <property type="match status" value="1"/>
</dbReference>
<evidence type="ECO:0000256" key="6">
    <source>
        <dbReference type="ARBA" id="ARBA00023224"/>
    </source>
</evidence>
<evidence type="ECO:0000259" key="14">
    <source>
        <dbReference type="PROSITE" id="PS50008"/>
    </source>
</evidence>
<dbReference type="GO" id="GO:0005509">
    <property type="term" value="F:calcium ion binding"/>
    <property type="evidence" value="ECO:0007669"/>
    <property type="project" value="UniProtKB-UniRule"/>
</dbReference>
<dbReference type="Proteomes" id="UP001318040">
    <property type="component" value="Chromosome 17"/>
</dbReference>
<dbReference type="InterPro" id="IPR042531">
    <property type="entry name" value="PLC-beta_C_sf"/>
</dbReference>
<dbReference type="InterPro" id="IPR037862">
    <property type="entry name" value="PLC-beta_PH"/>
</dbReference>
<dbReference type="Pfam" id="PF00387">
    <property type="entry name" value="PI-PLC-Y"/>
    <property type="match status" value="1"/>
</dbReference>
<dbReference type="GO" id="GO:0046488">
    <property type="term" value="P:phosphatidylinositol metabolic process"/>
    <property type="evidence" value="ECO:0007669"/>
    <property type="project" value="TreeGrafter"/>
</dbReference>
<dbReference type="Gene3D" id="1.10.238.10">
    <property type="entry name" value="EF-hand"/>
    <property type="match status" value="1"/>
</dbReference>
<dbReference type="GO" id="GO:0004435">
    <property type="term" value="F:phosphatidylinositol-4,5-bisphosphate phospholipase C activity"/>
    <property type="evidence" value="ECO:0007669"/>
    <property type="project" value="UniProtKB-UniRule"/>
</dbReference>
<name>A0AAJ7T6A7_PETMA</name>
<dbReference type="PROSITE" id="PS50007">
    <property type="entry name" value="PIPLC_X_DOMAIN"/>
    <property type="match status" value="1"/>
</dbReference>
<comment type="catalytic activity">
    <reaction evidence="7">
        <text>a 1,2-diacyl-sn-glycero-3-phospho-(1D-myo-inositol-4,5-bisphosphate) + H2O = 1D-myo-inositol 1,4,5-trisphosphate + a 1,2-diacyl-sn-glycerol + H(+)</text>
        <dbReference type="Rhea" id="RHEA:33179"/>
        <dbReference type="ChEBI" id="CHEBI:15377"/>
        <dbReference type="ChEBI" id="CHEBI:15378"/>
        <dbReference type="ChEBI" id="CHEBI:17815"/>
        <dbReference type="ChEBI" id="CHEBI:58456"/>
        <dbReference type="ChEBI" id="CHEBI:203600"/>
        <dbReference type="EC" id="3.1.4.11"/>
    </reaction>
    <physiologicalReaction direction="left-to-right" evidence="7">
        <dbReference type="Rhea" id="RHEA:33180"/>
    </physiologicalReaction>
</comment>
<dbReference type="FunFam" id="3.20.20.190:FF:000084">
    <property type="match status" value="1"/>
</dbReference>
<dbReference type="CDD" id="cd00275">
    <property type="entry name" value="C2_PLC_like"/>
    <property type="match status" value="1"/>
</dbReference>
<dbReference type="SMART" id="SM00149">
    <property type="entry name" value="PLCYc"/>
    <property type="match status" value="1"/>
</dbReference>
<dbReference type="InterPro" id="IPR001192">
    <property type="entry name" value="PI-PLC_fam"/>
</dbReference>
<dbReference type="PANTHER" id="PTHR10336:SF149">
    <property type="entry name" value="1-PHOSPHATIDYLINOSITOL 4,5-BISPHOSPHATE PHOSPHODIESTERASE CLASSES I AND II"/>
    <property type="match status" value="1"/>
</dbReference>
<dbReference type="InterPro" id="IPR017946">
    <property type="entry name" value="PLC-like_Pdiesterase_TIM-brl"/>
</dbReference>
<dbReference type="PROSITE" id="PS50004">
    <property type="entry name" value="C2"/>
    <property type="match status" value="1"/>
</dbReference>
<feature type="binding site" evidence="11">
    <location>
        <position position="360"/>
    </location>
    <ligand>
        <name>Ca(2+)</name>
        <dbReference type="ChEBI" id="CHEBI:29108"/>
    </ligand>
</feature>
<feature type="binding site" evidence="11">
    <location>
        <position position="331"/>
    </location>
    <ligand>
        <name>Ca(2+)</name>
        <dbReference type="ChEBI" id="CHEBI:29108"/>
    </ligand>
</feature>
<evidence type="ECO:0000313" key="15">
    <source>
        <dbReference type="Proteomes" id="UP001318040"/>
    </source>
</evidence>
<accession>A0AAJ7T6A7</accession>
<feature type="region of interest" description="Disordered" evidence="12">
    <location>
        <begin position="479"/>
        <end position="568"/>
    </location>
</feature>
<dbReference type="InterPro" id="IPR001711">
    <property type="entry name" value="PLipase_C_Pinositol-sp_Y"/>
</dbReference>
<dbReference type="Pfam" id="PF17787">
    <property type="entry name" value="PH_14"/>
    <property type="match status" value="1"/>
</dbReference>
<evidence type="ECO:0000256" key="1">
    <source>
        <dbReference type="ARBA" id="ARBA00022553"/>
    </source>
</evidence>
<comment type="cofactor">
    <cofactor evidence="11">
        <name>Ca(2+)</name>
        <dbReference type="ChEBI" id="CHEBI:29108"/>
    </cofactor>
    <text evidence="11">Binds 1 Ca(2+) ion per subunit.</text>
</comment>
<dbReference type="Pfam" id="PF00388">
    <property type="entry name" value="PI-PLC-X"/>
    <property type="match status" value="1"/>
</dbReference>
<dbReference type="EC" id="3.1.4.11" evidence="9"/>
<keyword evidence="11" id="KW-0479">Metal-binding</keyword>
<dbReference type="InterPro" id="IPR014815">
    <property type="entry name" value="PLC-beta_C"/>
</dbReference>
<dbReference type="CDD" id="cd13361">
    <property type="entry name" value="PH_PLC_beta"/>
    <property type="match status" value="1"/>
</dbReference>
<organism evidence="15 16">
    <name type="scientific">Petromyzon marinus</name>
    <name type="common">Sea lamprey</name>
    <dbReference type="NCBI Taxonomy" id="7757"/>
    <lineage>
        <taxon>Eukaryota</taxon>
        <taxon>Metazoa</taxon>
        <taxon>Chordata</taxon>
        <taxon>Craniata</taxon>
        <taxon>Vertebrata</taxon>
        <taxon>Cyclostomata</taxon>
        <taxon>Hyperoartia</taxon>
        <taxon>Petromyzontiformes</taxon>
        <taxon>Petromyzontidae</taxon>
        <taxon>Petromyzon</taxon>
    </lineage>
</organism>
<feature type="active site" evidence="10">
    <location>
        <position position="377"/>
    </location>
</feature>
<evidence type="ECO:0000256" key="12">
    <source>
        <dbReference type="SAM" id="MobiDB-lite"/>
    </source>
</evidence>
<keyword evidence="5 9" id="KW-0443">Lipid metabolism</keyword>
<dbReference type="InterPro" id="IPR035892">
    <property type="entry name" value="C2_domain_sf"/>
</dbReference>
<sequence>MAGAQPGVHSLQLKPIQVSEDLKKGNKFLKWEEDSNTLVPVTLAVDDNGHFLYWTDMTKETESLEITSIRDTRTGKYAKMPKDTKFRDQVEGFTGVGMESRTITVVHGPDLVNISFLNFTALTESVAKVWTDELFTLATNLLAQNSSRDKFLNKAYTKLKLQSNTEDKVPVRSILRMFPTDKKKVENALMSCELPSGRNDNIPIETFTYEAFYSFVNKLCPRTDIDSIFAESGAKNKPYMTVEQFTDFINSKQRDPRLNEVLFPPMKTHQVQALIDKFESTNLAKKGQISVLGFLRYLNGEENGIVPPEKLDLNEDMTQPLSHYFINSSHNTYLTGGQLKGNSSVEMYRQSLLAGCRCVELDCWKGRTADEDPIITHGFTMTTEIPFKEVIDAIAETAFKTSPYPVVLSFENHVDSPKQQAKMAEYCRLMFGDALLVDVLDKYPLESGVPLPSPEELKGKILIKNKKKKISKADTARKKLEVTNSNTPSESSIGDVPASTASPIGVEPADNSQAQATPNGTERVAKNTDWQKSTMFKKSLGNSGDEDVGSDDEDYNEEELKKANTDEGTASIEAGASEEMSNLVNYVQPIKFDSFEDAKKRNRNYEMSSFVESKGMEQLTKCPVEFVEYNKTQLSRIYPKGTRVDSSNYMPQVFWNAGCQMVALNYQTLDLAMQLNMGIFEYNCRSGYLLKPEFMRRADKQFDPFTQDIIDGVIANTISVKVISGQFLSDRKVSTYVEVDMFGLPVDTKRKYKTRTSKDNNSINPVWEEDPFVFDKVVLPSLASLRIGVFEEGGKFIGHRILPVSAIRPGFHHICLRNESNQPLSLPAIFVFIQVKDYVPVAFENFISGLSNPIMYQGLMEQRAKQLESLTMDEDQVDSQAAPQAPQTPQRPSPGPRPDPVAAPRDRHRASITNPPDLLGLGLSPKVDKRCSIDEHFQADVRLASLDDLKCNKLFNKMSKRHMKELQDLQKKNGKKAADLIKEQSSQLSEMQSGMLKKRASFERQLFKGRSVDCKEPYVDSELSRSLTEMRKKQQDDLVLLRQDHYAQELRKRGQHNAQIYEKLLELAQESYASLQKKLKDVCEKEEKDTRKQMDTVRQEQLENASKDVKDKKELERQKNQINTMHIQDTVVKVKTLQDSQEKRKERIAKTYEQLLKQIKDEEQMQLKSLQIKYEEKLKRLPTEIKDYVEGGMKGRLPQEPEFFFRTNSRSSFEEFGFSVSVDCDDDSVVTQL</sequence>
<dbReference type="InterPro" id="IPR053945">
    <property type="entry name" value="PLCB1-4-like_EFh"/>
</dbReference>
<dbReference type="GO" id="GO:0005737">
    <property type="term" value="C:cytoplasm"/>
    <property type="evidence" value="ECO:0007669"/>
    <property type="project" value="TreeGrafter"/>
</dbReference>
<dbReference type="Gene3D" id="3.20.20.190">
    <property type="entry name" value="Phosphatidylinositol (PI) phosphodiesterase"/>
    <property type="match status" value="1"/>
</dbReference>
<dbReference type="Gene3D" id="2.30.29.240">
    <property type="match status" value="1"/>
</dbReference>
<keyword evidence="4 9" id="KW-0442">Lipid degradation</keyword>
<dbReference type="PANTHER" id="PTHR10336">
    <property type="entry name" value="PHOSPHOINOSITIDE-SPECIFIC PHOSPHOLIPASE C FAMILY PROTEIN"/>
    <property type="match status" value="1"/>
</dbReference>
<comment type="catalytic activity">
    <reaction evidence="8">
        <text>a 1,2-diacyl-sn-glycero-3-phospho-(1D-myo-inositol) + H2O = 1D-myo-inositol 1-phosphate + a 1,2-diacyl-sn-glycerol + H(+)</text>
        <dbReference type="Rhea" id="RHEA:43484"/>
        <dbReference type="ChEBI" id="CHEBI:15377"/>
        <dbReference type="ChEBI" id="CHEBI:15378"/>
        <dbReference type="ChEBI" id="CHEBI:17815"/>
        <dbReference type="ChEBI" id="CHEBI:57880"/>
        <dbReference type="ChEBI" id="CHEBI:58433"/>
    </reaction>
    <physiologicalReaction direction="left-to-right" evidence="8">
        <dbReference type="Rhea" id="RHEA:43485"/>
    </physiologicalReaction>
</comment>
<feature type="binding site" evidence="11">
    <location>
        <position position="362"/>
    </location>
    <ligand>
        <name>Ca(2+)</name>
        <dbReference type="ChEBI" id="CHEBI:29108"/>
    </ligand>
</feature>
<dbReference type="KEGG" id="pmrn:116943154"/>
<dbReference type="SUPFAM" id="SSF51695">
    <property type="entry name" value="PLC-like phosphodiesterases"/>
    <property type="match status" value="1"/>
</dbReference>
<gene>
    <name evidence="16" type="primary">LOC116943154</name>
</gene>
<dbReference type="FunFam" id="2.60.40.150:FF:000008">
    <property type="entry name" value="1-phosphatidylinositol 4,5-bisphosphate phosphodiesterase"/>
    <property type="match status" value="1"/>
</dbReference>
<dbReference type="InterPro" id="IPR000909">
    <property type="entry name" value="PLipase_C_PInositol-sp_X_dom"/>
</dbReference>
<evidence type="ECO:0000256" key="10">
    <source>
        <dbReference type="PIRSR" id="PIRSR000956-1"/>
    </source>
</evidence>
<protein>
    <recommendedName>
        <fullName evidence="9">1-phosphatidylinositol 4,5-bisphosphate phosphodiesterase</fullName>
        <ecNumber evidence="9">3.1.4.11</ecNumber>
    </recommendedName>
</protein>
<evidence type="ECO:0000256" key="8">
    <source>
        <dbReference type="ARBA" id="ARBA00023726"/>
    </source>
</evidence>
<feature type="region of interest" description="Disordered" evidence="12">
    <location>
        <begin position="1085"/>
        <end position="1115"/>
    </location>
</feature>
<dbReference type="InterPro" id="IPR016280">
    <property type="entry name" value="PLC-beta"/>
</dbReference>
<feature type="compositionally biased region" description="Acidic residues" evidence="12">
    <location>
        <begin position="544"/>
        <end position="557"/>
    </location>
</feature>
<dbReference type="RefSeq" id="XP_032811634.1">
    <property type="nucleotide sequence ID" value="XM_032955743.1"/>
</dbReference>
<dbReference type="SMART" id="SM00148">
    <property type="entry name" value="PLCXc"/>
    <property type="match status" value="1"/>
</dbReference>
<evidence type="ECO:0000313" key="16">
    <source>
        <dbReference type="RefSeq" id="XP_032811634.1"/>
    </source>
</evidence>
<feature type="compositionally biased region" description="Polar residues" evidence="12">
    <location>
        <begin position="510"/>
        <end position="520"/>
    </location>
</feature>
<feature type="compositionally biased region" description="Polar residues" evidence="12">
    <location>
        <begin position="482"/>
        <end position="492"/>
    </location>
</feature>
<evidence type="ECO:0000256" key="3">
    <source>
        <dbReference type="ARBA" id="ARBA00022837"/>
    </source>
</evidence>
<feature type="domain" description="C2" evidence="13">
    <location>
        <begin position="696"/>
        <end position="824"/>
    </location>
</feature>
<dbReference type="PROSITE" id="PS50008">
    <property type="entry name" value="PIPLC_Y_DOMAIN"/>
    <property type="match status" value="1"/>
</dbReference>
<evidence type="ECO:0000256" key="5">
    <source>
        <dbReference type="ARBA" id="ARBA00023098"/>
    </source>
</evidence>
<dbReference type="Gene3D" id="2.60.40.150">
    <property type="entry name" value="C2 domain"/>
    <property type="match status" value="1"/>
</dbReference>
<dbReference type="SMART" id="SM00239">
    <property type="entry name" value="C2"/>
    <property type="match status" value="1"/>
</dbReference>
<dbReference type="Pfam" id="PF22631">
    <property type="entry name" value="PLCB1-4-like_EFh"/>
    <property type="match status" value="1"/>
</dbReference>
<keyword evidence="1" id="KW-0597">Phosphoprotein</keyword>
<dbReference type="SUPFAM" id="SSF50729">
    <property type="entry name" value="PH domain-like"/>
    <property type="match status" value="1"/>
</dbReference>
<dbReference type="SUPFAM" id="SSF47473">
    <property type="entry name" value="EF-hand"/>
    <property type="match status" value="1"/>
</dbReference>
<dbReference type="CDD" id="cd08591">
    <property type="entry name" value="PI-PLCc_beta"/>
    <property type="match status" value="1"/>
</dbReference>
<dbReference type="PRINTS" id="PR00390">
    <property type="entry name" value="PHPHLIPASEC"/>
</dbReference>
<dbReference type="InterPro" id="IPR000008">
    <property type="entry name" value="C2_dom"/>
</dbReference>
<keyword evidence="15" id="KW-1185">Reference proteome</keyword>
<keyword evidence="6 9" id="KW-0807">Transducer</keyword>
<dbReference type="GO" id="GO:0048015">
    <property type="term" value="P:phosphatidylinositol-mediated signaling"/>
    <property type="evidence" value="ECO:0007669"/>
    <property type="project" value="TreeGrafter"/>
</dbReference>
<feature type="region of interest" description="Disordered" evidence="12">
    <location>
        <begin position="870"/>
        <end position="921"/>
    </location>
</feature>
<reference evidence="16" key="1">
    <citation type="submission" date="2025-08" db="UniProtKB">
        <authorList>
            <consortium name="RefSeq"/>
        </authorList>
    </citation>
    <scope>IDENTIFICATION</scope>
    <source>
        <tissue evidence="16">Sperm</tissue>
    </source>
</reference>
<evidence type="ECO:0000256" key="7">
    <source>
        <dbReference type="ARBA" id="ARBA00023674"/>
    </source>
</evidence>
<evidence type="ECO:0000256" key="4">
    <source>
        <dbReference type="ARBA" id="ARBA00022963"/>
    </source>
</evidence>
<dbReference type="SUPFAM" id="SSF49562">
    <property type="entry name" value="C2 domain (Calcium/lipid-binding domain, CaLB)"/>
    <property type="match status" value="1"/>
</dbReference>
<dbReference type="GO" id="GO:0007186">
    <property type="term" value="P:G protein-coupled receptor signaling pathway"/>
    <property type="evidence" value="ECO:0007669"/>
    <property type="project" value="TreeGrafter"/>
</dbReference>
<dbReference type="GO" id="GO:0016042">
    <property type="term" value="P:lipid catabolic process"/>
    <property type="evidence" value="ECO:0007669"/>
    <property type="project" value="UniProtKB-KW"/>
</dbReference>
<dbReference type="Pfam" id="PF00168">
    <property type="entry name" value="C2"/>
    <property type="match status" value="1"/>
</dbReference>
<evidence type="ECO:0000256" key="11">
    <source>
        <dbReference type="PIRSR" id="PIRSR000956-2"/>
    </source>
</evidence>
<evidence type="ECO:0000256" key="9">
    <source>
        <dbReference type="PIRNR" id="PIRNR000956"/>
    </source>
</evidence>
<evidence type="ECO:0000259" key="13">
    <source>
        <dbReference type="PROSITE" id="PS50004"/>
    </source>
</evidence>
<feature type="compositionally biased region" description="Pro residues" evidence="12">
    <location>
        <begin position="889"/>
        <end position="901"/>
    </location>
</feature>
<dbReference type="GeneID" id="116943154"/>
<feature type="domain" description="PI-PLC Y-box" evidence="14">
    <location>
        <begin position="580"/>
        <end position="696"/>
    </location>
</feature>
<dbReference type="InterPro" id="IPR011992">
    <property type="entry name" value="EF-hand-dom_pair"/>
</dbReference>
<evidence type="ECO:0000256" key="2">
    <source>
        <dbReference type="ARBA" id="ARBA00022801"/>
    </source>
</evidence>
<keyword evidence="3 11" id="KW-0106">Calcium</keyword>
<feature type="compositionally biased region" description="Polar residues" evidence="12">
    <location>
        <begin position="528"/>
        <end position="542"/>
    </location>
</feature>